<evidence type="ECO:0000313" key="3">
    <source>
        <dbReference type="EMBL" id="QIB34551.1"/>
    </source>
</evidence>
<keyword evidence="4" id="KW-1185">Reference proteome</keyword>
<dbReference type="EMBL" id="CP048630">
    <property type="protein sequence ID" value="QIB34551.1"/>
    <property type="molecule type" value="Genomic_DNA"/>
</dbReference>
<dbReference type="AlphaFoldDB" id="A0A6P1YP92"/>
<dbReference type="PANTHER" id="PTHR46825:SF7">
    <property type="entry name" value="D-ALANYL-D-ALANINE CARBOXYPEPTIDASE"/>
    <property type="match status" value="1"/>
</dbReference>
<feature type="domain" description="Beta-lactamase-related" evidence="2">
    <location>
        <begin position="39"/>
        <end position="366"/>
    </location>
</feature>
<dbReference type="Proteomes" id="UP000464751">
    <property type="component" value="Chromosome"/>
</dbReference>
<proteinExistence type="predicted"/>
<feature type="signal peptide" evidence="1">
    <location>
        <begin position="1"/>
        <end position="24"/>
    </location>
</feature>
<dbReference type="PANTHER" id="PTHR46825">
    <property type="entry name" value="D-ALANYL-D-ALANINE-CARBOXYPEPTIDASE/ENDOPEPTIDASE AMPH"/>
    <property type="match status" value="1"/>
</dbReference>
<keyword evidence="1" id="KW-0732">Signal</keyword>
<evidence type="ECO:0000313" key="4">
    <source>
        <dbReference type="Proteomes" id="UP000464751"/>
    </source>
</evidence>
<reference evidence="3 4" key="1">
    <citation type="submission" date="2020-02" db="EMBL/GenBank/DDBJ databases">
        <authorList>
            <person name="Li G."/>
        </authorList>
    </citation>
    <scope>NUCLEOTIDE SEQUENCE [LARGE SCALE GENOMIC DNA]</scope>
    <source>
        <strain evidence="3 4">DSM 102029</strain>
    </source>
</reference>
<dbReference type="RefSeq" id="WP_163075694.1">
    <property type="nucleotide sequence ID" value="NZ_CP048630.1"/>
</dbReference>
<dbReference type="KEGG" id="apra:G3A50_13125"/>
<protein>
    <submittedName>
        <fullName evidence="3">Beta-lactamase family protein</fullName>
    </submittedName>
</protein>
<feature type="chain" id="PRO_5026956347" evidence="1">
    <location>
        <begin position="25"/>
        <end position="401"/>
    </location>
</feature>
<dbReference type="InterPro" id="IPR001466">
    <property type="entry name" value="Beta-lactam-related"/>
</dbReference>
<dbReference type="InterPro" id="IPR012338">
    <property type="entry name" value="Beta-lactam/transpept-like"/>
</dbReference>
<dbReference type="SUPFAM" id="SSF56601">
    <property type="entry name" value="beta-lactamase/transpeptidase-like"/>
    <property type="match status" value="1"/>
</dbReference>
<evidence type="ECO:0000259" key="2">
    <source>
        <dbReference type="Pfam" id="PF00144"/>
    </source>
</evidence>
<accession>A0A6P1YP92</accession>
<organism evidence="3 4">
    <name type="scientific">Ancylobacter pratisalsi</name>
    <dbReference type="NCBI Taxonomy" id="1745854"/>
    <lineage>
        <taxon>Bacteria</taxon>
        <taxon>Pseudomonadati</taxon>
        <taxon>Pseudomonadota</taxon>
        <taxon>Alphaproteobacteria</taxon>
        <taxon>Hyphomicrobiales</taxon>
        <taxon>Xanthobacteraceae</taxon>
        <taxon>Ancylobacter</taxon>
    </lineage>
</organism>
<name>A0A6P1YP92_9HYPH</name>
<sequence length="401" mass="43223">MRGSFIKGVIVASALLVQCGRVQAQSPATVPQVDTGAIETLAREHMKKRHLASLLMQVRVNGEEVMTFAAGEAMTGVPATIDGHFRNGAVAMTYVAAISMKLADSGAIDLDEPIARWLPGLPAATSATPRMLLNMTSGYPDYVPNAGFVKAFETNPFRTWSVDDRIAISTAMPRLFAPGTNWDYSHSGYVILGRVLERATGKPMHALMQEYILGPLALAGTHSIETAQVPEPVIHAFTAERGVYEDATYWNPSWTITQGAVQVTTISDMARSFDLIVGDDTFLGAASRAAMIKPSLVGFGSPLPGCRTCHQMTSAFTYGLGFFLENEWVLQTPLFGGYASSVATLPADRSRDGRRITVAVAVTSLPDSYPDWTATLPNWADELTKAIATRLAPDTPPPPFR</sequence>
<dbReference type="Pfam" id="PF00144">
    <property type="entry name" value="Beta-lactamase"/>
    <property type="match status" value="1"/>
</dbReference>
<evidence type="ECO:0000256" key="1">
    <source>
        <dbReference type="SAM" id="SignalP"/>
    </source>
</evidence>
<dbReference type="Gene3D" id="3.40.710.10">
    <property type="entry name" value="DD-peptidase/beta-lactamase superfamily"/>
    <property type="match status" value="1"/>
</dbReference>
<gene>
    <name evidence="3" type="ORF">G3A50_13125</name>
</gene>
<dbReference type="InterPro" id="IPR050491">
    <property type="entry name" value="AmpC-like"/>
</dbReference>